<name>A0A251XU76_9MICO</name>
<sequence>MLALAWVGSVLAEQVLFGDTTGCELSPGSSVLGDAGWSWFPLGRTCTWLVDGITVTDRPSLTELLIPLTLAVWLVTLSGRRAATTGAHRRGAAPRRGA</sequence>
<protein>
    <submittedName>
        <fullName evidence="1">Uncharacterized protein</fullName>
    </submittedName>
</protein>
<reference evidence="1 2" key="1">
    <citation type="submission" date="2016-08" db="EMBL/GenBank/DDBJ databases">
        <title>Genome sequence of Clavibacter michiganensis spp. strain CASJ009.</title>
        <authorList>
            <person name="Thapa S.P."/>
            <person name="Coaker G."/>
        </authorList>
    </citation>
    <scope>NUCLEOTIDE SEQUENCE [LARGE SCALE GENOMIC DNA]</scope>
    <source>
        <strain evidence="1">CASJ009</strain>
    </source>
</reference>
<accession>A0A251XU76</accession>
<organism evidence="1 2">
    <name type="scientific">Clavibacter michiganensis</name>
    <dbReference type="NCBI Taxonomy" id="28447"/>
    <lineage>
        <taxon>Bacteria</taxon>
        <taxon>Bacillati</taxon>
        <taxon>Actinomycetota</taxon>
        <taxon>Actinomycetes</taxon>
        <taxon>Micrococcales</taxon>
        <taxon>Microbacteriaceae</taxon>
        <taxon>Clavibacter</taxon>
    </lineage>
</organism>
<evidence type="ECO:0000313" key="2">
    <source>
        <dbReference type="Proteomes" id="UP000195106"/>
    </source>
</evidence>
<gene>
    <name evidence="1" type="ORF">CMsap09_09280</name>
</gene>
<dbReference type="AlphaFoldDB" id="A0A251XU76"/>
<dbReference type="Proteomes" id="UP000195106">
    <property type="component" value="Unassembled WGS sequence"/>
</dbReference>
<dbReference type="EMBL" id="MDHJ01000001">
    <property type="protein sequence ID" value="OUE09124.1"/>
    <property type="molecule type" value="Genomic_DNA"/>
</dbReference>
<proteinExistence type="predicted"/>
<evidence type="ECO:0000313" key="1">
    <source>
        <dbReference type="EMBL" id="OUE09124.1"/>
    </source>
</evidence>
<comment type="caution">
    <text evidence="1">The sequence shown here is derived from an EMBL/GenBank/DDBJ whole genome shotgun (WGS) entry which is preliminary data.</text>
</comment>